<feature type="region of interest" description="Disordered" evidence="1">
    <location>
        <begin position="232"/>
        <end position="303"/>
    </location>
</feature>
<proteinExistence type="predicted"/>
<evidence type="ECO:0000313" key="3">
    <source>
        <dbReference type="Proteomes" id="UP000281406"/>
    </source>
</evidence>
<dbReference type="EMBL" id="RJVU01062164">
    <property type="protein sequence ID" value="ROJ30483.1"/>
    <property type="molecule type" value="Genomic_DNA"/>
</dbReference>
<comment type="caution">
    <text evidence="2">The sequence shown here is derived from an EMBL/GenBank/DDBJ whole genome shotgun (WGS) entry which is preliminary data.</text>
</comment>
<feature type="compositionally biased region" description="Basic and acidic residues" evidence="1">
    <location>
        <begin position="290"/>
        <end position="303"/>
    </location>
</feature>
<sequence>MATGVTINKGSLSKGNFNSALTALWGTSPVTRVRNAKNHNTPILLAGDSLSRQTARTVTYKGSAWGDSRHPFVFSRLFCSCQSHVIPRCLREDALLADDDDVLSLTSSDPGASVLLAQSPREKEMAEAGEASELAAPARPPSAAFSELLEVMERASSRLQLPWERVRREPARSRLDDRFLSTHNPVTPASLPFLPDLHFEIERAWKNPFSARIHQHQRANFADVEGLGQHGRWLRSSGRQRHAPRRLDLASRSDPAQRQAQRDSVAARAPPPPPRSKSQRRQDARRKKQDLREVIEDRRQQRR</sequence>
<name>A0A3N0XSA5_ANAGA</name>
<evidence type="ECO:0000313" key="2">
    <source>
        <dbReference type="EMBL" id="ROJ30483.1"/>
    </source>
</evidence>
<reference evidence="2 3" key="1">
    <citation type="submission" date="2018-10" db="EMBL/GenBank/DDBJ databases">
        <title>Genome assembly for a Yunnan-Guizhou Plateau 3E fish, Anabarilius grahami (Regan), and its evolutionary and genetic applications.</title>
        <authorList>
            <person name="Jiang W."/>
        </authorList>
    </citation>
    <scope>NUCLEOTIDE SEQUENCE [LARGE SCALE GENOMIC DNA]</scope>
    <source>
        <strain evidence="2">AG-KIZ</strain>
        <tissue evidence="2">Muscle</tissue>
    </source>
</reference>
<accession>A0A3N0XSA5</accession>
<organism evidence="2 3">
    <name type="scientific">Anabarilius grahami</name>
    <name type="common">Kanglang fish</name>
    <name type="synonym">Barilius grahami</name>
    <dbReference type="NCBI Taxonomy" id="495550"/>
    <lineage>
        <taxon>Eukaryota</taxon>
        <taxon>Metazoa</taxon>
        <taxon>Chordata</taxon>
        <taxon>Craniata</taxon>
        <taxon>Vertebrata</taxon>
        <taxon>Euteleostomi</taxon>
        <taxon>Actinopterygii</taxon>
        <taxon>Neopterygii</taxon>
        <taxon>Teleostei</taxon>
        <taxon>Ostariophysi</taxon>
        <taxon>Cypriniformes</taxon>
        <taxon>Xenocyprididae</taxon>
        <taxon>Xenocypridinae</taxon>
        <taxon>Xenocypridinae incertae sedis</taxon>
        <taxon>Anabarilius</taxon>
    </lineage>
</organism>
<dbReference type="AlphaFoldDB" id="A0A3N0XSA5"/>
<feature type="compositionally biased region" description="Basic residues" evidence="1">
    <location>
        <begin position="277"/>
        <end position="289"/>
    </location>
</feature>
<keyword evidence="3" id="KW-1185">Reference proteome</keyword>
<gene>
    <name evidence="2" type="ORF">DPX16_1049</name>
</gene>
<evidence type="ECO:0000256" key="1">
    <source>
        <dbReference type="SAM" id="MobiDB-lite"/>
    </source>
</evidence>
<dbReference type="Proteomes" id="UP000281406">
    <property type="component" value="Unassembled WGS sequence"/>
</dbReference>
<protein>
    <submittedName>
        <fullName evidence="2">Uncharacterized protein</fullName>
    </submittedName>
</protein>